<proteinExistence type="predicted"/>
<evidence type="ECO:0000313" key="3">
    <source>
        <dbReference type="EMBL" id="SUH07250.1"/>
    </source>
</evidence>
<dbReference type="SUPFAM" id="SSF69593">
    <property type="entry name" value="Glycerol-3-phosphate (1)-acyltransferase"/>
    <property type="match status" value="1"/>
</dbReference>
<protein>
    <submittedName>
        <fullName evidence="3">2-acylglycerophosphoethanolamine acyltransferase</fullName>
    </submittedName>
</protein>
<evidence type="ECO:0000259" key="2">
    <source>
        <dbReference type="SMART" id="SM00563"/>
    </source>
</evidence>
<keyword evidence="1" id="KW-0472">Membrane</keyword>
<name>A0A379VMD9_SALET</name>
<dbReference type="CDD" id="cd07989">
    <property type="entry name" value="LPLAT_AGPAT-like"/>
    <property type="match status" value="1"/>
</dbReference>
<keyword evidence="3" id="KW-0012">Acyltransferase</keyword>
<dbReference type="InterPro" id="IPR002123">
    <property type="entry name" value="Plipid/glycerol_acylTrfase"/>
</dbReference>
<evidence type="ECO:0000256" key="1">
    <source>
        <dbReference type="SAM" id="Phobius"/>
    </source>
</evidence>
<sequence length="224" mass="25191">MLFGFFRNLFRVLYRVRVTGDVRALQGNRVLITPNHVSFIDGMLLALFFAGTACLCGIYLHQPAMVYALVNAADRFVPLDPTKPMSIKHLVRLVEQGRPVVIFPEGRISVTGSLMKIYDGAGFVAAKSGATVIPLRIDGAELTPFSRLKGLVKRRLFPRIQLHILPPTQIPMPEAPRARDRRKIAGEMLHQIMMEARMAVRPRETLYESLLAAQYRYGAGKKLY</sequence>
<dbReference type="EMBL" id="UGXR01000001">
    <property type="protein sequence ID" value="SUH07250.1"/>
    <property type="molecule type" value="Genomic_DNA"/>
</dbReference>
<keyword evidence="1" id="KW-1133">Transmembrane helix</keyword>
<dbReference type="Proteomes" id="UP000254346">
    <property type="component" value="Unassembled WGS sequence"/>
</dbReference>
<reference evidence="3 4" key="1">
    <citation type="submission" date="2018-06" db="EMBL/GenBank/DDBJ databases">
        <authorList>
            <consortium name="Pathogen Informatics"/>
            <person name="Doyle S."/>
        </authorList>
    </citation>
    <scope>NUCLEOTIDE SEQUENCE [LARGE SCALE GENOMIC DNA]</scope>
    <source>
        <strain evidence="3 4">NCTC8256</strain>
    </source>
</reference>
<feature type="transmembrane region" description="Helical" evidence="1">
    <location>
        <begin position="39"/>
        <end position="60"/>
    </location>
</feature>
<keyword evidence="1" id="KW-0812">Transmembrane</keyword>
<keyword evidence="3" id="KW-0808">Transferase</keyword>
<accession>A0A379VMD9</accession>
<gene>
    <name evidence="3" type="primary">aas_1</name>
    <name evidence="3" type="ORF">NCTC8256_01137</name>
</gene>
<dbReference type="GO" id="GO:0016746">
    <property type="term" value="F:acyltransferase activity"/>
    <property type="evidence" value="ECO:0007669"/>
    <property type="project" value="UniProtKB-KW"/>
</dbReference>
<dbReference type="AlphaFoldDB" id="A0A379VMD9"/>
<feature type="domain" description="Phospholipid/glycerol acyltransferase" evidence="2">
    <location>
        <begin position="30"/>
        <end position="140"/>
    </location>
</feature>
<dbReference type="Pfam" id="PF01553">
    <property type="entry name" value="Acyltransferase"/>
    <property type="match status" value="1"/>
</dbReference>
<organism evidence="3 4">
    <name type="scientific">Salmonella enterica I</name>
    <dbReference type="NCBI Taxonomy" id="59201"/>
    <lineage>
        <taxon>Bacteria</taxon>
        <taxon>Pseudomonadati</taxon>
        <taxon>Pseudomonadota</taxon>
        <taxon>Gammaproteobacteria</taxon>
        <taxon>Enterobacterales</taxon>
        <taxon>Enterobacteriaceae</taxon>
        <taxon>Salmonella</taxon>
    </lineage>
</organism>
<dbReference type="SMART" id="SM00563">
    <property type="entry name" value="PlsC"/>
    <property type="match status" value="1"/>
</dbReference>
<evidence type="ECO:0000313" key="4">
    <source>
        <dbReference type="Proteomes" id="UP000254346"/>
    </source>
</evidence>